<name>A0A8S1R2R1_9CILI</name>
<evidence type="ECO:0000313" key="3">
    <source>
        <dbReference type="Proteomes" id="UP000692954"/>
    </source>
</evidence>
<dbReference type="EMBL" id="CAJJDN010000133">
    <property type="protein sequence ID" value="CAD8121644.1"/>
    <property type="molecule type" value="Genomic_DNA"/>
</dbReference>
<sequence>MNSASSSQLLQKLQNLYSGNKKRSEHSVSPLQPRPFACREINQLFEKSSPVPYLQVKQQYDVEQWTERLMKPTEKASCSSFTQNENLFDIHLQKYSQISTISQSTSPVLQQIEKKVKLLKYAKENDHNTCAAIIAKMKLFCLDNASTCYDFYRSTDLILLKYMIFLLIQELNQRPIIEKQEICNDQTSQFQSMVKDIVSIVYEIIDEVKSKQFATSQIDILNKQLAQIQNKFKSHPNTTQKTINKSHHQRFNSCNFENCKTPISQNKNNKEYNVSNDKFKSAQIKQLNNVSGSQKIIKFQIDELEQKKQVILKLNEQITKLQHTNKQQQVQIQDLNAQITSIKQELQSKQEEIEKLQQSLEILKSSDLLLKEQKEQLNSLFYECENQNIQLKSNQQQLEHALEMCQQQFNHYKEETFAYYETQCNQIQQVKDKEITQLRKELIENQEIINYLLSDALYFGKQYKSLVDKIDNLKPESVANDLIQLQKELFHSENTLNAKLNAIANFSDNLLLNAGQEYLSQSQSQNQILKSNMYLNNINKKSSPQEYLVAQQNQFEIMEMLLIQSQVLEKFLI</sequence>
<comment type="caution">
    <text evidence="2">The sequence shown here is derived from an EMBL/GenBank/DDBJ whole genome shotgun (WGS) entry which is preliminary data.</text>
</comment>
<organism evidence="2 3">
    <name type="scientific">Paramecium sonneborni</name>
    <dbReference type="NCBI Taxonomy" id="65129"/>
    <lineage>
        <taxon>Eukaryota</taxon>
        <taxon>Sar</taxon>
        <taxon>Alveolata</taxon>
        <taxon>Ciliophora</taxon>
        <taxon>Intramacronucleata</taxon>
        <taxon>Oligohymenophorea</taxon>
        <taxon>Peniculida</taxon>
        <taxon>Parameciidae</taxon>
        <taxon>Paramecium</taxon>
    </lineage>
</organism>
<evidence type="ECO:0000256" key="1">
    <source>
        <dbReference type="SAM" id="Coils"/>
    </source>
</evidence>
<dbReference type="AlphaFoldDB" id="A0A8S1R2R1"/>
<proteinExistence type="predicted"/>
<keyword evidence="1" id="KW-0175">Coiled coil</keyword>
<reference evidence="2" key="1">
    <citation type="submission" date="2021-01" db="EMBL/GenBank/DDBJ databases">
        <authorList>
            <consortium name="Genoscope - CEA"/>
            <person name="William W."/>
        </authorList>
    </citation>
    <scope>NUCLEOTIDE SEQUENCE</scope>
</reference>
<protein>
    <submittedName>
        <fullName evidence="2">Uncharacterized protein</fullName>
    </submittedName>
</protein>
<dbReference type="OrthoDB" id="305374at2759"/>
<evidence type="ECO:0000313" key="2">
    <source>
        <dbReference type="EMBL" id="CAD8121644.1"/>
    </source>
</evidence>
<feature type="coiled-coil region" evidence="1">
    <location>
        <begin position="297"/>
        <end position="415"/>
    </location>
</feature>
<keyword evidence="3" id="KW-1185">Reference proteome</keyword>
<accession>A0A8S1R2R1</accession>
<gene>
    <name evidence="2" type="ORF">PSON_ATCC_30995.1.T1330114</name>
</gene>
<dbReference type="Proteomes" id="UP000692954">
    <property type="component" value="Unassembled WGS sequence"/>
</dbReference>